<keyword evidence="5" id="KW-1185">Reference proteome</keyword>
<dbReference type="InterPro" id="IPR050595">
    <property type="entry name" value="Bact_response_regulator"/>
</dbReference>
<dbReference type="HOGENOM" id="CLU_000445_69_17_4"/>
<dbReference type="PROSITE" id="PS50110">
    <property type="entry name" value="RESPONSE_REGULATORY"/>
    <property type="match status" value="1"/>
</dbReference>
<dbReference type="Gene3D" id="3.40.50.2300">
    <property type="match status" value="1"/>
</dbReference>
<dbReference type="InterPro" id="IPR011006">
    <property type="entry name" value="CheY-like_superfamily"/>
</dbReference>
<protein>
    <submittedName>
        <fullName evidence="4">CheY-like receiver protein</fullName>
    </submittedName>
</protein>
<dbReference type="PANTHER" id="PTHR44591">
    <property type="entry name" value="STRESS RESPONSE REGULATOR PROTEIN 1"/>
    <property type="match status" value="1"/>
</dbReference>
<accession>A0A060NW93</accession>
<dbReference type="Proteomes" id="UP000066014">
    <property type="component" value="Chromosome"/>
</dbReference>
<dbReference type="KEGG" id="cbab:SMCB_1575"/>
<dbReference type="STRING" id="1458426.SMCB_1575"/>
<evidence type="ECO:0000313" key="5">
    <source>
        <dbReference type="Proteomes" id="UP000066014"/>
    </source>
</evidence>
<name>A0A060NW93_9BURK</name>
<dbReference type="SMART" id="SM00448">
    <property type="entry name" value="REC"/>
    <property type="match status" value="1"/>
</dbReference>
<keyword evidence="1 2" id="KW-0597">Phosphoprotein</keyword>
<dbReference type="AlphaFoldDB" id="A0A060NW93"/>
<evidence type="ECO:0000256" key="1">
    <source>
        <dbReference type="ARBA" id="ARBA00022553"/>
    </source>
</evidence>
<dbReference type="OrthoDB" id="9801101at2"/>
<dbReference type="GO" id="GO:0000160">
    <property type="term" value="P:phosphorelay signal transduction system"/>
    <property type="evidence" value="ECO:0007669"/>
    <property type="project" value="InterPro"/>
</dbReference>
<sequence>MVRNILVIDDSRTELLHLCKLLGNNGYRVRVAQNAEQALEELAVELPDLILMDVVMPGTNGYALTRQLVRHPQYGQVPVFLCSSKNLESDRVWGLRQGAREYFTKPIDVKSLLAHIEALS</sequence>
<feature type="modified residue" description="4-aspartylphosphate" evidence="2">
    <location>
        <position position="53"/>
    </location>
</feature>
<dbReference type="RefSeq" id="WP_034109681.1">
    <property type="nucleotide sequence ID" value="NZ_AP014569.1"/>
</dbReference>
<proteinExistence type="predicted"/>
<dbReference type="Pfam" id="PF00072">
    <property type="entry name" value="Response_reg"/>
    <property type="match status" value="1"/>
</dbReference>
<reference evidence="4 5" key="1">
    <citation type="journal article" date="2014" name="Nat. Commun.">
        <title>Physiological and genomic features of highly alkaliphilic hydrogen-utilizing Betaproteobacteria from a continental serpentinizing site.</title>
        <authorList>
            <person name="Suzuki S."/>
            <person name="Kuenen J.G."/>
            <person name="Schipper K."/>
            <person name="van der Velde S."/>
            <person name="Ishii S."/>
            <person name="Wu A."/>
            <person name="Sorokin D.Y."/>
            <person name="Tenney A."/>
            <person name="Meng X.Y."/>
            <person name="Morrill P.L."/>
            <person name="Kamagata Y."/>
            <person name="Muyzer G."/>
            <person name="Nealson K.H."/>
        </authorList>
    </citation>
    <scope>NUCLEOTIDE SEQUENCE [LARGE SCALE GENOMIC DNA]</scope>
    <source>
        <strain evidence="4 5">B1</strain>
    </source>
</reference>
<feature type="domain" description="Response regulatory" evidence="3">
    <location>
        <begin position="4"/>
        <end position="120"/>
    </location>
</feature>
<evidence type="ECO:0000313" key="4">
    <source>
        <dbReference type="EMBL" id="BAO83803.1"/>
    </source>
</evidence>
<dbReference type="PANTHER" id="PTHR44591:SF20">
    <property type="entry name" value="PROTEIN PILH"/>
    <property type="match status" value="1"/>
</dbReference>
<evidence type="ECO:0000259" key="3">
    <source>
        <dbReference type="PROSITE" id="PS50110"/>
    </source>
</evidence>
<evidence type="ECO:0000256" key="2">
    <source>
        <dbReference type="PROSITE-ProRule" id="PRU00169"/>
    </source>
</evidence>
<gene>
    <name evidence="4" type="ORF">SMCB_1575</name>
</gene>
<dbReference type="EMBL" id="AP014569">
    <property type="protein sequence ID" value="BAO83803.1"/>
    <property type="molecule type" value="Genomic_DNA"/>
</dbReference>
<dbReference type="SUPFAM" id="SSF52172">
    <property type="entry name" value="CheY-like"/>
    <property type="match status" value="1"/>
</dbReference>
<dbReference type="InterPro" id="IPR001789">
    <property type="entry name" value="Sig_transdc_resp-reg_receiver"/>
</dbReference>
<organism evidence="4 5">
    <name type="scientific">Serpentinimonas maccroryi</name>
    <dbReference type="NCBI Taxonomy" id="1458426"/>
    <lineage>
        <taxon>Bacteria</taxon>
        <taxon>Pseudomonadati</taxon>
        <taxon>Pseudomonadota</taxon>
        <taxon>Betaproteobacteria</taxon>
        <taxon>Burkholderiales</taxon>
        <taxon>Comamonadaceae</taxon>
        <taxon>Serpentinimonas</taxon>
    </lineage>
</organism>